<accession>A0A165PU92</accession>
<organism evidence="1 2">
    <name type="scientific">Neolentinus lepideus HHB14362 ss-1</name>
    <dbReference type="NCBI Taxonomy" id="1314782"/>
    <lineage>
        <taxon>Eukaryota</taxon>
        <taxon>Fungi</taxon>
        <taxon>Dikarya</taxon>
        <taxon>Basidiomycota</taxon>
        <taxon>Agaricomycotina</taxon>
        <taxon>Agaricomycetes</taxon>
        <taxon>Gloeophyllales</taxon>
        <taxon>Gloeophyllaceae</taxon>
        <taxon>Neolentinus</taxon>
    </lineage>
</organism>
<name>A0A165PU92_9AGAM</name>
<proteinExistence type="predicted"/>
<evidence type="ECO:0000313" key="1">
    <source>
        <dbReference type="EMBL" id="KZT21507.1"/>
    </source>
</evidence>
<protein>
    <submittedName>
        <fullName evidence="1">Uncharacterized protein</fullName>
    </submittedName>
</protein>
<dbReference type="EMBL" id="KV425606">
    <property type="protein sequence ID" value="KZT21507.1"/>
    <property type="molecule type" value="Genomic_DNA"/>
</dbReference>
<dbReference type="AlphaFoldDB" id="A0A165PU92"/>
<dbReference type="InParanoid" id="A0A165PU92"/>
<reference evidence="1 2" key="1">
    <citation type="journal article" date="2016" name="Mol. Biol. Evol.">
        <title>Comparative Genomics of Early-Diverging Mushroom-Forming Fungi Provides Insights into the Origins of Lignocellulose Decay Capabilities.</title>
        <authorList>
            <person name="Nagy L.G."/>
            <person name="Riley R."/>
            <person name="Tritt A."/>
            <person name="Adam C."/>
            <person name="Daum C."/>
            <person name="Floudas D."/>
            <person name="Sun H."/>
            <person name="Yadav J.S."/>
            <person name="Pangilinan J."/>
            <person name="Larsson K.H."/>
            <person name="Matsuura K."/>
            <person name="Barry K."/>
            <person name="Labutti K."/>
            <person name="Kuo R."/>
            <person name="Ohm R.A."/>
            <person name="Bhattacharya S.S."/>
            <person name="Shirouzu T."/>
            <person name="Yoshinaga Y."/>
            <person name="Martin F.M."/>
            <person name="Grigoriev I.V."/>
            <person name="Hibbett D.S."/>
        </authorList>
    </citation>
    <scope>NUCLEOTIDE SEQUENCE [LARGE SCALE GENOMIC DNA]</scope>
    <source>
        <strain evidence="1 2">HHB14362 ss-1</strain>
    </source>
</reference>
<sequence>MAALLFPVFKGAVGFAPDALMREKTRKPPKTSLYNCHAPNITFAKTHEIQHAYESKFNLNPSLVLLGSGTYPVDFAIMGSSNTDRYTHRSYGSASIIALSIISAISIVTSSDVWAVSPRYPMSDWLRLDHPLTLRCLPSIDMRPTHGNDRWTRLRGNLTRLQSPSTSMRQIPVLQAGNGASIYLQESCRRTQGKHKGQGGEGSYGQIAAPMILEYDETKRITYRLFTCQWHMLSEATLLIDAAKIGGPIFLRR</sequence>
<evidence type="ECO:0000313" key="2">
    <source>
        <dbReference type="Proteomes" id="UP000076761"/>
    </source>
</evidence>
<dbReference type="Proteomes" id="UP000076761">
    <property type="component" value="Unassembled WGS sequence"/>
</dbReference>
<gene>
    <name evidence="1" type="ORF">NEOLEDRAFT_1181674</name>
</gene>
<keyword evidence="2" id="KW-1185">Reference proteome</keyword>